<keyword evidence="2 4" id="KW-0378">Hydrolase</keyword>
<keyword evidence="5" id="KW-1185">Reference proteome</keyword>
<dbReference type="PROSITE" id="PS51462">
    <property type="entry name" value="NUDIX"/>
    <property type="match status" value="1"/>
</dbReference>
<organism evidence="4 5">
    <name type="scientific">Paucilactobacillus nenjiangensis</name>
    <dbReference type="NCBI Taxonomy" id="1296540"/>
    <lineage>
        <taxon>Bacteria</taxon>
        <taxon>Bacillati</taxon>
        <taxon>Bacillota</taxon>
        <taxon>Bacilli</taxon>
        <taxon>Lactobacillales</taxon>
        <taxon>Lactobacillaceae</taxon>
        <taxon>Paucilactobacillus</taxon>
    </lineage>
</organism>
<accession>A0A5P1X2W3</accession>
<dbReference type="Gene3D" id="3.90.79.10">
    <property type="entry name" value="Nucleoside Triphosphate Pyrophosphohydrolase"/>
    <property type="match status" value="1"/>
</dbReference>
<name>A0A5P1X2W3_9LACO</name>
<dbReference type="GO" id="GO:0006753">
    <property type="term" value="P:nucleoside phosphate metabolic process"/>
    <property type="evidence" value="ECO:0007669"/>
    <property type="project" value="TreeGrafter"/>
</dbReference>
<evidence type="ECO:0000256" key="2">
    <source>
        <dbReference type="ARBA" id="ARBA00022801"/>
    </source>
</evidence>
<dbReference type="RefSeq" id="WP_137602653.1">
    <property type="nucleotide sequence ID" value="NZ_BJEB01000066.1"/>
</dbReference>
<proteinExistence type="predicted"/>
<feature type="domain" description="Nudix hydrolase" evidence="3">
    <location>
        <begin position="39"/>
        <end position="172"/>
    </location>
</feature>
<dbReference type="PANTHER" id="PTHR11839:SF18">
    <property type="entry name" value="NUDIX HYDROLASE DOMAIN-CONTAINING PROTEIN"/>
    <property type="match status" value="1"/>
</dbReference>
<dbReference type="CDD" id="cd03424">
    <property type="entry name" value="NUDIX_ADPRase_Nudt5_UGPPase_Nudt14"/>
    <property type="match status" value="1"/>
</dbReference>
<protein>
    <submittedName>
        <fullName evidence="4">NUDIX hydrolase</fullName>
    </submittedName>
</protein>
<dbReference type="KEGG" id="lnn:F0161_07655"/>
<dbReference type="PANTHER" id="PTHR11839">
    <property type="entry name" value="UDP/ADP-SUGAR PYROPHOSPHATASE"/>
    <property type="match status" value="1"/>
</dbReference>
<dbReference type="InterPro" id="IPR000086">
    <property type="entry name" value="NUDIX_hydrolase_dom"/>
</dbReference>
<dbReference type="EMBL" id="CP043939">
    <property type="protein sequence ID" value="QER67745.1"/>
    <property type="molecule type" value="Genomic_DNA"/>
</dbReference>
<dbReference type="Pfam" id="PF00293">
    <property type="entry name" value="NUDIX"/>
    <property type="match status" value="1"/>
</dbReference>
<reference evidence="4 5" key="1">
    <citation type="submission" date="2019-09" db="EMBL/GenBank/DDBJ databases">
        <title>Complete Genome Sequence of Lactobacillus nenjiangensis SH-Y15, isolated from sauerkraut.</title>
        <authorList>
            <person name="Yang H."/>
        </authorList>
    </citation>
    <scope>NUCLEOTIDE SEQUENCE [LARGE SCALE GENOMIC DNA]</scope>
    <source>
        <strain evidence="4 5">SH-Y15</strain>
    </source>
</reference>
<dbReference type="SUPFAM" id="SSF55811">
    <property type="entry name" value="Nudix"/>
    <property type="match status" value="1"/>
</dbReference>
<dbReference type="GO" id="GO:0016787">
    <property type="term" value="F:hydrolase activity"/>
    <property type="evidence" value="ECO:0007669"/>
    <property type="project" value="UniProtKB-KW"/>
</dbReference>
<evidence type="ECO:0000313" key="5">
    <source>
        <dbReference type="Proteomes" id="UP000325295"/>
    </source>
</evidence>
<evidence type="ECO:0000313" key="4">
    <source>
        <dbReference type="EMBL" id="QER67745.1"/>
    </source>
</evidence>
<evidence type="ECO:0000256" key="1">
    <source>
        <dbReference type="ARBA" id="ARBA00001946"/>
    </source>
</evidence>
<dbReference type="FunFam" id="3.90.79.10:FF:000024">
    <property type="entry name" value="ADP-ribose pyrophosphatase"/>
    <property type="match status" value="1"/>
</dbReference>
<comment type="cofactor">
    <cofactor evidence="1">
        <name>Mg(2+)</name>
        <dbReference type="ChEBI" id="CHEBI:18420"/>
    </cofactor>
</comment>
<dbReference type="GO" id="GO:0005829">
    <property type="term" value="C:cytosol"/>
    <property type="evidence" value="ECO:0007669"/>
    <property type="project" value="TreeGrafter"/>
</dbReference>
<sequence length="183" mass="20590">MNFEEKPIESKTVYAGKIIDVEVTTVELPNGKTATRDIVRHVPAVAVLAITADNQMILMKQWRAPIDALTLEIPAGKLDERDQGDMLGAINRELNEETRYSAGKVSEISSFYTSIGFSDEYMTLYLARELSPVTTELPQDEDENLELITVSLKQALEMVKSKEIVDQKTIMAIYYWATLQQGE</sequence>
<dbReference type="AlphaFoldDB" id="A0A5P1X2W3"/>
<dbReference type="InterPro" id="IPR015797">
    <property type="entry name" value="NUDIX_hydrolase-like_dom_sf"/>
</dbReference>
<dbReference type="Proteomes" id="UP000325295">
    <property type="component" value="Chromosome"/>
</dbReference>
<gene>
    <name evidence="4" type="ORF">F0161_07655</name>
</gene>
<dbReference type="GO" id="GO:0019693">
    <property type="term" value="P:ribose phosphate metabolic process"/>
    <property type="evidence" value="ECO:0007669"/>
    <property type="project" value="TreeGrafter"/>
</dbReference>
<dbReference type="OrthoDB" id="9806150at2"/>
<evidence type="ECO:0000259" key="3">
    <source>
        <dbReference type="PROSITE" id="PS51462"/>
    </source>
</evidence>